<dbReference type="AlphaFoldDB" id="K7KW55"/>
<evidence type="ECO:0000256" key="3">
    <source>
        <dbReference type="ARBA" id="ARBA00022833"/>
    </source>
</evidence>
<keyword evidence="3" id="KW-0862">Zinc</keyword>
<keyword evidence="4" id="KW-0805">Transcription regulation</keyword>
<organism evidence="9">
    <name type="scientific">Glycine max</name>
    <name type="common">Soybean</name>
    <name type="synonym">Glycine hispida</name>
    <dbReference type="NCBI Taxonomy" id="3847"/>
    <lineage>
        <taxon>Eukaryota</taxon>
        <taxon>Viridiplantae</taxon>
        <taxon>Streptophyta</taxon>
        <taxon>Embryophyta</taxon>
        <taxon>Tracheophyta</taxon>
        <taxon>Spermatophyta</taxon>
        <taxon>Magnoliopsida</taxon>
        <taxon>eudicotyledons</taxon>
        <taxon>Gunneridae</taxon>
        <taxon>Pentapetalae</taxon>
        <taxon>rosids</taxon>
        <taxon>fabids</taxon>
        <taxon>Fabales</taxon>
        <taxon>Fabaceae</taxon>
        <taxon>Papilionoideae</taxon>
        <taxon>50 kb inversion clade</taxon>
        <taxon>NPAAA clade</taxon>
        <taxon>indigoferoid/millettioid clade</taxon>
        <taxon>Phaseoleae</taxon>
        <taxon>Glycine</taxon>
        <taxon>Glycine subgen. Soja</taxon>
    </lineage>
</organism>
<dbReference type="GO" id="GO:0008270">
    <property type="term" value="F:zinc ion binding"/>
    <property type="evidence" value="ECO:0007669"/>
    <property type="project" value="UniProtKB-KW"/>
</dbReference>
<evidence type="ECO:0000313" key="8">
    <source>
        <dbReference type="EMBL" id="KRH54681.1"/>
    </source>
</evidence>
<keyword evidence="5" id="KW-0804">Transcription</keyword>
<evidence type="ECO:0000256" key="1">
    <source>
        <dbReference type="ARBA" id="ARBA00022723"/>
    </source>
</evidence>
<reference evidence="8 9" key="1">
    <citation type="journal article" date="2010" name="Nature">
        <title>Genome sequence of the palaeopolyploid soybean.</title>
        <authorList>
            <person name="Schmutz J."/>
            <person name="Cannon S.B."/>
            <person name="Schlueter J."/>
            <person name="Ma J."/>
            <person name="Mitros T."/>
            <person name="Nelson W."/>
            <person name="Hyten D.L."/>
            <person name="Song Q."/>
            <person name="Thelen J.J."/>
            <person name="Cheng J."/>
            <person name="Xu D."/>
            <person name="Hellsten U."/>
            <person name="May G.D."/>
            <person name="Yu Y."/>
            <person name="Sakurai T."/>
            <person name="Umezawa T."/>
            <person name="Bhattacharyya M.K."/>
            <person name="Sandhu D."/>
            <person name="Valliyodan B."/>
            <person name="Lindquist E."/>
            <person name="Peto M."/>
            <person name="Grant D."/>
            <person name="Shu S."/>
            <person name="Goodstein D."/>
            <person name="Barry K."/>
            <person name="Futrell-Griggs M."/>
            <person name="Abernathy B."/>
            <person name="Du J."/>
            <person name="Tian Z."/>
            <person name="Zhu L."/>
            <person name="Gill N."/>
            <person name="Joshi T."/>
            <person name="Libault M."/>
            <person name="Sethuraman A."/>
            <person name="Zhang X.-C."/>
            <person name="Shinozaki K."/>
            <person name="Nguyen H.T."/>
            <person name="Wing R.A."/>
            <person name="Cregan P."/>
            <person name="Specht J."/>
            <person name="Grimwood J."/>
            <person name="Rokhsar D."/>
            <person name="Stacey G."/>
            <person name="Shoemaker R.C."/>
            <person name="Jackson S.A."/>
        </authorList>
    </citation>
    <scope>NUCLEOTIDE SEQUENCE [LARGE SCALE GENOMIC DNA]</scope>
    <source>
        <strain evidence="9">cv. Williams 82</strain>
        <tissue evidence="8">Callus</tissue>
    </source>
</reference>
<dbReference type="PANTHER" id="PTHR33304:SF36">
    <property type="entry name" value="GB|AAF26970.1-RELATED"/>
    <property type="match status" value="1"/>
</dbReference>
<feature type="compositionally biased region" description="Basic and acidic residues" evidence="6">
    <location>
        <begin position="168"/>
        <end position="178"/>
    </location>
</feature>
<dbReference type="OMA" id="KLACFPR"/>
<dbReference type="GeneID" id="100812587"/>
<dbReference type="Pfam" id="PF23121">
    <property type="entry name" value="SPOC_AIPP2"/>
    <property type="match status" value="1"/>
</dbReference>
<accession>K7KW55</accession>
<reference evidence="9" key="2">
    <citation type="submission" date="2018-02" db="UniProtKB">
        <authorList>
            <consortium name="EnsemblPlants"/>
        </authorList>
    </citation>
    <scope>IDENTIFICATION</scope>
    <source>
        <strain evidence="9">Williams 82</strain>
    </source>
</reference>
<evidence type="ECO:0000256" key="6">
    <source>
        <dbReference type="SAM" id="MobiDB-lite"/>
    </source>
</evidence>
<feature type="domain" description="AIPP2-like SPOC-like" evidence="7">
    <location>
        <begin position="234"/>
        <end position="370"/>
    </location>
</feature>
<name>K7KW55_SOYBN</name>
<dbReference type="PANTHER" id="PTHR33304">
    <property type="match status" value="1"/>
</dbReference>
<dbReference type="InterPro" id="IPR049914">
    <property type="entry name" value="PHD1-3/5-6"/>
</dbReference>
<evidence type="ECO:0000256" key="5">
    <source>
        <dbReference type="ARBA" id="ARBA00023163"/>
    </source>
</evidence>
<dbReference type="eggNOG" id="ENOG502S0JF">
    <property type="taxonomic scope" value="Eukaryota"/>
</dbReference>
<keyword evidence="10" id="KW-1185">Reference proteome</keyword>
<reference evidence="8" key="3">
    <citation type="submission" date="2018-07" db="EMBL/GenBank/DDBJ databases">
        <title>WGS assembly of Glycine max.</title>
        <authorList>
            <person name="Schmutz J."/>
            <person name="Cannon S."/>
            <person name="Schlueter J."/>
            <person name="Ma J."/>
            <person name="Mitros T."/>
            <person name="Nelson W."/>
            <person name="Hyten D."/>
            <person name="Song Q."/>
            <person name="Thelen J."/>
            <person name="Cheng J."/>
            <person name="Xu D."/>
            <person name="Hellsten U."/>
            <person name="May G."/>
            <person name="Yu Y."/>
            <person name="Sakurai T."/>
            <person name="Umezawa T."/>
            <person name="Bhattacharyya M."/>
            <person name="Sandhu D."/>
            <person name="Valliyodan B."/>
            <person name="Lindquist E."/>
            <person name="Peto M."/>
            <person name="Grant D."/>
            <person name="Shu S."/>
            <person name="Goodstein D."/>
            <person name="Barry K."/>
            <person name="Futrell-Griggs M."/>
            <person name="Abernathy B."/>
            <person name="Du J."/>
            <person name="Tian Z."/>
            <person name="Zhu L."/>
            <person name="Gill N."/>
            <person name="Joshi T."/>
            <person name="Libault M."/>
            <person name="Sethuraman A."/>
            <person name="Zhang X."/>
            <person name="Shinozaki K."/>
            <person name="Nguyen H."/>
            <person name="Wing R."/>
            <person name="Cregan P."/>
            <person name="Specht J."/>
            <person name="Grimwood J."/>
            <person name="Rokhsar D."/>
            <person name="Stacey G."/>
            <person name="Shoemaker R."/>
            <person name="Jackson S."/>
        </authorList>
    </citation>
    <scope>NUCLEOTIDE SEQUENCE</scope>
    <source>
        <tissue evidence="8">Callus</tissue>
    </source>
</reference>
<evidence type="ECO:0000259" key="7">
    <source>
        <dbReference type="Pfam" id="PF23121"/>
    </source>
</evidence>
<dbReference type="Gramene" id="KRH54681">
    <property type="protein sequence ID" value="KRH54681"/>
    <property type="gene ID" value="GLYMA_06G202900"/>
</dbReference>
<dbReference type="HOGENOM" id="CLU_033867_0_0_1"/>
<gene>
    <name evidence="9" type="primary">LOC100812587</name>
    <name evidence="8" type="ORF">GLYMA_06G202900</name>
</gene>
<keyword evidence="1" id="KW-0479">Metal-binding</keyword>
<evidence type="ECO:0000313" key="9">
    <source>
        <dbReference type="EnsemblPlants" id="KRH54681"/>
    </source>
</evidence>
<evidence type="ECO:0000313" key="10">
    <source>
        <dbReference type="Proteomes" id="UP000008827"/>
    </source>
</evidence>
<dbReference type="GO" id="GO:0034244">
    <property type="term" value="P:negative regulation of transcription elongation by RNA polymerase II"/>
    <property type="evidence" value="ECO:0007669"/>
    <property type="project" value="InterPro"/>
</dbReference>
<proteinExistence type="predicted"/>
<evidence type="ECO:0000256" key="2">
    <source>
        <dbReference type="ARBA" id="ARBA00022771"/>
    </source>
</evidence>
<sequence length="445" mass="49545">MQKPKVELCDICGDHGLAEAIDAYCIGIITTIIPKDWLCEPCQSKHVPTSPCKVNQDIGSWASKKHRAVKTAKVKFRHLDEVIRLSSQKASAVSKNVTFSLAPKSNPQTSPPKVLGKLPRNDEVHKKPMTNQHVSCSLAKRPTKECIGENQQPLGGLVADKKVRPHVPQKEKPTKRAPFEGLSAKKSSPLVNSGGIFSAAAESNQFNIDKSNRQRIQKNLNLHRKFLPSSIPSWRGQIQILQTAASGETYDGFEAQPPCVVKRKAYEFSREMPSVLQLESLSASNVLTDIFWDGSPKLQDIALYFFPSKQTEKSKENLNSILKFMNAKKSMLRSYIDGVELMVFTSNQLDMDSRGAIAAVNAGHFLWGLFRQNKIDKAIKRIPDMEPVDMDIDMIGGKDVVGRVDHVRKDKPESASMTEYRNKLDVPPGFEAFSKMSSCNIVVED</sequence>
<dbReference type="InterPro" id="IPR056280">
    <property type="entry name" value="AIPP2-like_SPOC"/>
</dbReference>
<dbReference type="PaxDb" id="3847-GLYMA06G22018.1"/>
<evidence type="ECO:0000256" key="4">
    <source>
        <dbReference type="ARBA" id="ARBA00023015"/>
    </source>
</evidence>
<dbReference type="EMBL" id="CM000839">
    <property type="protein sequence ID" value="KRH54681.1"/>
    <property type="molecule type" value="Genomic_DNA"/>
</dbReference>
<feature type="region of interest" description="Disordered" evidence="6">
    <location>
        <begin position="164"/>
        <end position="190"/>
    </location>
</feature>
<dbReference type="KEGG" id="gmx:100812587"/>
<feature type="region of interest" description="Disordered" evidence="6">
    <location>
        <begin position="101"/>
        <end position="135"/>
    </location>
</feature>
<dbReference type="RefSeq" id="XP_014632090.1">
    <property type="nucleotide sequence ID" value="XM_014776604.2"/>
</dbReference>
<protein>
    <recommendedName>
        <fullName evidence="7">AIPP2-like SPOC-like domain-containing protein</fullName>
    </recommendedName>
</protein>
<dbReference type="GO" id="GO:0140566">
    <property type="term" value="F:histone reader activity"/>
    <property type="evidence" value="ECO:0007669"/>
    <property type="project" value="InterPro"/>
</dbReference>
<dbReference type="EnsemblPlants" id="KRH54681">
    <property type="protein sequence ID" value="KRH54681"/>
    <property type="gene ID" value="GLYMA_06G202900"/>
</dbReference>
<dbReference type="Proteomes" id="UP000008827">
    <property type="component" value="Chromosome 6"/>
</dbReference>
<dbReference type="OrthoDB" id="651601at2759"/>
<keyword evidence="2" id="KW-0863">Zinc-finger</keyword>